<dbReference type="EMBL" id="LANR01000001">
    <property type="protein sequence ID" value="KJV62343.1"/>
    <property type="molecule type" value="Genomic_DNA"/>
</dbReference>
<reference evidence="1 2" key="1">
    <citation type="submission" date="2015-01" db="EMBL/GenBank/DDBJ databases">
        <title>Genome Sequencing of Rickettsiales.</title>
        <authorList>
            <person name="Daugherty S.C."/>
            <person name="Su Q."/>
            <person name="Abolude K."/>
            <person name="Beier-Sexton M."/>
            <person name="Carlyon J.A."/>
            <person name="Carter R."/>
            <person name="Day N.P."/>
            <person name="Dumler S.J."/>
            <person name="Dyachenko V."/>
            <person name="Godinez A."/>
            <person name="Kurtti T.J."/>
            <person name="Lichay M."/>
            <person name="Mullins K.E."/>
            <person name="Ott S."/>
            <person name="Pappas-Brown V."/>
            <person name="Paris D.H."/>
            <person name="Patel P."/>
            <person name="Richards A.L."/>
            <person name="Sadzewicz L."/>
            <person name="Sears K."/>
            <person name="Seidman D."/>
            <person name="Sengamalay N."/>
            <person name="Stenos J."/>
            <person name="Tallon L.J."/>
            <person name="Vincent G."/>
            <person name="Fraser C.M."/>
            <person name="Munderloh U."/>
            <person name="Dunning-Hotopp J.C."/>
        </authorList>
    </citation>
    <scope>NUCLEOTIDE SEQUENCE [LARGE SCALE GENOMIC DNA]</scope>
    <source>
        <strain evidence="1 2">Ac/Pa</strain>
    </source>
</reference>
<organism evidence="1 2">
    <name type="scientific">Rickettsia amblyommatis str. Ac/Pa</name>
    <dbReference type="NCBI Taxonomy" id="1359164"/>
    <lineage>
        <taxon>Bacteria</taxon>
        <taxon>Pseudomonadati</taxon>
        <taxon>Pseudomonadota</taxon>
        <taxon>Alphaproteobacteria</taxon>
        <taxon>Rickettsiales</taxon>
        <taxon>Rickettsiaceae</taxon>
        <taxon>Rickettsieae</taxon>
        <taxon>Rickettsia</taxon>
        <taxon>spotted fever group</taxon>
    </lineage>
</organism>
<proteinExistence type="predicted"/>
<comment type="caution">
    <text evidence="1">The sequence shown here is derived from an EMBL/GenBank/DDBJ whole genome shotgun (WGS) entry which is preliminary data.</text>
</comment>
<sequence>MMLILFDLVKNLKFSNLTRFTKENLTNLLLQEELNVNGKYN</sequence>
<dbReference type="PATRIC" id="fig|1359164.3.peg.1354"/>
<keyword evidence="2" id="KW-1185">Reference proteome</keyword>
<evidence type="ECO:0000313" key="1">
    <source>
        <dbReference type="EMBL" id="KJV62343.1"/>
    </source>
</evidence>
<gene>
    <name evidence="1" type="ORF">APHACPA_1367</name>
</gene>
<accession>A0A0F3N2T6</accession>
<name>A0A0F3N2T6_RICAM</name>
<evidence type="ECO:0000313" key="2">
    <source>
        <dbReference type="Proteomes" id="UP000033556"/>
    </source>
</evidence>
<protein>
    <submittedName>
        <fullName evidence="1">Uncharacterized protein</fullName>
    </submittedName>
</protein>
<dbReference type="AlphaFoldDB" id="A0A0F3N2T6"/>
<dbReference type="Proteomes" id="UP000033556">
    <property type="component" value="Unassembled WGS sequence"/>
</dbReference>